<keyword evidence="5 6" id="KW-0472">Membrane</keyword>
<dbReference type="Proteomes" id="UP000295788">
    <property type="component" value="Unassembled WGS sequence"/>
</dbReference>
<organism evidence="7 8">
    <name type="scientific">Tepidibacillus fermentans</name>
    <dbReference type="NCBI Taxonomy" id="1281767"/>
    <lineage>
        <taxon>Bacteria</taxon>
        <taxon>Bacillati</taxon>
        <taxon>Bacillota</taxon>
        <taxon>Bacilli</taxon>
        <taxon>Bacillales</taxon>
        <taxon>Bacillaceae</taxon>
        <taxon>Tepidibacillus</taxon>
    </lineage>
</organism>
<dbReference type="EMBL" id="SMAB01000004">
    <property type="protein sequence ID" value="TCS83532.1"/>
    <property type="molecule type" value="Genomic_DNA"/>
</dbReference>
<comment type="caution">
    <text evidence="7">The sequence shown here is derived from an EMBL/GenBank/DDBJ whole genome shotgun (WGS) entry which is preliminary data.</text>
</comment>
<sequence>MFTLIIFTLILLSSFLFAMLGLGGGMVYIPILKWAGLDFKEIVIPLGLLLNGLNTLLALIPYHKAKLVDYKGMWPMGVTAVIFAPIGALVTPYISKPVLIVLFAILVLLAAFKVFYDLNKAKKKQKIAATSSLSREIAATSEARVYTLRQKQIIGASTGAGIGFIGGLLGVGGGFIIAPILMMLGYKTKEAAATTAFVVTFSSFSGYLGHLSKGLPLTWLTFFAILAVIIGSQIGSNFMVKKAKGSTVKMIYGITLVLIAIKLIVDLF</sequence>
<gene>
    <name evidence="7" type="ORF">EDD72_10482</name>
</gene>
<evidence type="ECO:0000256" key="4">
    <source>
        <dbReference type="ARBA" id="ARBA00022989"/>
    </source>
</evidence>
<dbReference type="AlphaFoldDB" id="A0A4R3KJN8"/>
<comment type="subcellular location">
    <subcellularLocation>
        <location evidence="6">Cell membrane</location>
        <topology evidence="6">Multi-pass membrane protein</topology>
    </subcellularLocation>
    <subcellularLocation>
        <location evidence="1">Membrane</location>
        <topology evidence="1">Multi-pass membrane protein</topology>
    </subcellularLocation>
</comment>
<evidence type="ECO:0000256" key="2">
    <source>
        <dbReference type="ARBA" id="ARBA00009142"/>
    </source>
</evidence>
<feature type="transmembrane region" description="Helical" evidence="6">
    <location>
        <begin position="72"/>
        <end position="91"/>
    </location>
</feature>
<evidence type="ECO:0000256" key="1">
    <source>
        <dbReference type="ARBA" id="ARBA00004141"/>
    </source>
</evidence>
<feature type="transmembrane region" description="Helical" evidence="6">
    <location>
        <begin position="217"/>
        <end position="235"/>
    </location>
</feature>
<dbReference type="PANTHER" id="PTHR43701">
    <property type="entry name" value="MEMBRANE TRANSPORTER PROTEIN MJ0441-RELATED"/>
    <property type="match status" value="1"/>
</dbReference>
<comment type="similarity">
    <text evidence="2 6">Belongs to the 4-toluene sulfonate uptake permease (TSUP) (TC 2.A.102) family.</text>
</comment>
<accession>A0A4R3KJN8</accession>
<feature type="transmembrane region" description="Helical" evidence="6">
    <location>
        <begin position="159"/>
        <end position="185"/>
    </location>
</feature>
<feature type="transmembrane region" description="Helical" evidence="6">
    <location>
        <begin position="97"/>
        <end position="116"/>
    </location>
</feature>
<keyword evidence="3 6" id="KW-0812">Transmembrane</keyword>
<keyword evidence="4 6" id="KW-1133">Transmembrane helix</keyword>
<proteinExistence type="inferred from homology"/>
<dbReference type="InterPro" id="IPR051598">
    <property type="entry name" value="TSUP/Inactive_protease-like"/>
</dbReference>
<dbReference type="GO" id="GO:0005886">
    <property type="term" value="C:plasma membrane"/>
    <property type="evidence" value="ECO:0007669"/>
    <property type="project" value="UniProtKB-SubCell"/>
</dbReference>
<keyword evidence="6" id="KW-1003">Cell membrane</keyword>
<evidence type="ECO:0000256" key="3">
    <source>
        <dbReference type="ARBA" id="ARBA00022692"/>
    </source>
</evidence>
<feature type="transmembrane region" description="Helical" evidence="6">
    <location>
        <begin position="42"/>
        <end position="60"/>
    </location>
</feature>
<evidence type="ECO:0000313" key="8">
    <source>
        <dbReference type="Proteomes" id="UP000295788"/>
    </source>
</evidence>
<evidence type="ECO:0000313" key="7">
    <source>
        <dbReference type="EMBL" id="TCS83532.1"/>
    </source>
</evidence>
<keyword evidence="8" id="KW-1185">Reference proteome</keyword>
<name>A0A4R3KJN8_9BACI</name>
<protein>
    <recommendedName>
        <fullName evidence="6">Probable membrane transporter protein</fullName>
    </recommendedName>
</protein>
<evidence type="ECO:0000256" key="5">
    <source>
        <dbReference type="ARBA" id="ARBA00023136"/>
    </source>
</evidence>
<dbReference type="InterPro" id="IPR002781">
    <property type="entry name" value="TM_pro_TauE-like"/>
</dbReference>
<reference evidence="7 8" key="1">
    <citation type="submission" date="2019-03" db="EMBL/GenBank/DDBJ databases">
        <title>Genomic Encyclopedia of Type Strains, Phase IV (KMG-IV): sequencing the most valuable type-strain genomes for metagenomic binning, comparative biology and taxonomic classification.</title>
        <authorList>
            <person name="Goeker M."/>
        </authorList>
    </citation>
    <scope>NUCLEOTIDE SEQUENCE [LARGE SCALE GENOMIC DNA]</scope>
    <source>
        <strain evidence="7 8">DSM 23802</strain>
    </source>
</reference>
<dbReference type="Pfam" id="PF01925">
    <property type="entry name" value="TauE"/>
    <property type="match status" value="1"/>
</dbReference>
<evidence type="ECO:0000256" key="6">
    <source>
        <dbReference type="RuleBase" id="RU363041"/>
    </source>
</evidence>
<feature type="transmembrane region" description="Helical" evidence="6">
    <location>
        <begin position="247"/>
        <end position="265"/>
    </location>
</feature>
<dbReference type="PANTHER" id="PTHR43701:SF2">
    <property type="entry name" value="MEMBRANE TRANSPORTER PROTEIN YJNA-RELATED"/>
    <property type="match status" value="1"/>
</dbReference>
<dbReference type="RefSeq" id="WP_207893636.1">
    <property type="nucleotide sequence ID" value="NZ_SMAB01000004.1"/>
</dbReference>